<proteinExistence type="inferred from homology"/>
<feature type="signal peptide" evidence="14">
    <location>
        <begin position="1"/>
        <end position="32"/>
    </location>
</feature>
<dbReference type="Gene3D" id="2.170.180.11">
    <property type="entry name" value="Methuselah ectodomain, domain 2"/>
    <property type="match status" value="1"/>
</dbReference>
<keyword evidence="7" id="KW-0297">G-protein coupled receptor</keyword>
<feature type="transmembrane region" description="Helical" evidence="13">
    <location>
        <begin position="294"/>
        <end position="318"/>
    </location>
</feature>
<evidence type="ECO:0000256" key="4">
    <source>
        <dbReference type="ARBA" id="ARBA00022692"/>
    </source>
</evidence>
<dbReference type="InterPro" id="IPR051384">
    <property type="entry name" value="Mth_GPCR"/>
</dbReference>
<keyword evidence="9" id="KW-1015">Disulfide bond</keyword>
<feature type="transmembrane region" description="Helical" evidence="13">
    <location>
        <begin position="376"/>
        <end position="396"/>
    </location>
</feature>
<protein>
    <submittedName>
        <fullName evidence="16">Putative G-protein coupled receptor Mth-like 9</fullName>
    </submittedName>
</protein>
<dbReference type="InterPro" id="IPR010596">
    <property type="entry name" value="Methuselah_N_dom"/>
</dbReference>
<evidence type="ECO:0000256" key="13">
    <source>
        <dbReference type="SAM" id="Phobius"/>
    </source>
</evidence>
<evidence type="ECO:0000256" key="2">
    <source>
        <dbReference type="ARBA" id="ARBA00008979"/>
    </source>
</evidence>
<dbReference type="OrthoDB" id="6134459at2759"/>
<keyword evidence="4 13" id="KW-0812">Transmembrane</keyword>
<dbReference type="InterPro" id="IPR036272">
    <property type="entry name" value="Methuselah_N_sf"/>
</dbReference>
<reference evidence="16" key="1">
    <citation type="submission" date="2015-06" db="EMBL/GenBank/DDBJ databases">
        <authorList>
            <person name="Hoefler B.C."/>
            <person name="Straight P.D."/>
        </authorList>
    </citation>
    <scope>NUCLEOTIDE SEQUENCE</scope>
</reference>
<evidence type="ECO:0000256" key="3">
    <source>
        <dbReference type="ARBA" id="ARBA00022475"/>
    </source>
</evidence>
<gene>
    <name evidence="16" type="primary">mthl9_0</name>
    <name evidence="16" type="ORF">c0_g1_i4</name>
</gene>
<evidence type="ECO:0000256" key="11">
    <source>
        <dbReference type="ARBA" id="ARBA00023180"/>
    </source>
</evidence>
<keyword evidence="8 13" id="KW-0472">Membrane</keyword>
<dbReference type="PANTHER" id="PTHR47154">
    <property type="entry name" value="G-PROTEIN COUPLED RECEPTOR MTH-RELATED"/>
    <property type="match status" value="1"/>
</dbReference>
<dbReference type="SUPFAM" id="SSF63877">
    <property type="entry name" value="Methuselah ectodomain"/>
    <property type="match status" value="1"/>
</dbReference>
<keyword evidence="3" id="KW-1003">Cell membrane</keyword>
<dbReference type="PANTHER" id="PTHR47154:SF2">
    <property type="entry name" value="G-PROTEIN COUPLED RECEPTOR MTH-RELATED"/>
    <property type="match status" value="1"/>
</dbReference>
<feature type="transmembrane region" description="Helical" evidence="13">
    <location>
        <begin position="454"/>
        <end position="478"/>
    </location>
</feature>
<dbReference type="GO" id="GO:0008528">
    <property type="term" value="F:G protein-coupled peptide receptor activity"/>
    <property type="evidence" value="ECO:0007669"/>
    <property type="project" value="TreeGrafter"/>
</dbReference>
<evidence type="ECO:0000256" key="7">
    <source>
        <dbReference type="ARBA" id="ARBA00023040"/>
    </source>
</evidence>
<evidence type="ECO:0000256" key="8">
    <source>
        <dbReference type="ARBA" id="ARBA00023136"/>
    </source>
</evidence>
<evidence type="ECO:0000256" key="9">
    <source>
        <dbReference type="ARBA" id="ARBA00023157"/>
    </source>
</evidence>
<feature type="domain" description="Methuselah N-terminal" evidence="15">
    <location>
        <begin position="38"/>
        <end position="214"/>
    </location>
</feature>
<sequence>MFNAFNLELQILSVLLWLLLPFFMSVRPLAAATPTYPCPYAQTVNISDGLRLKDGSYSYAGLLIAANMTAQYNFKVADGIVSNAPSHTRGCACLQRPCITFCCPPGQLFDEYKHDCLPHASTLSAQQQSAQYTHIEVSDVNGGLKVVNISDMFVMRFEAGCSRKYIDKSEASFWKWDLYANGSLSSLGRIWDTDQYCLTPFEHKKVWSLVPLTCERSAHGFRLWIYAICLFMGILIYAFILLTLVSIKAVRNGGYGESLIFHLASTIIGLSALTYLAFRSRLELSETACRNIGFIAYVFLIFSFFLLTIISWNFWYNFKTRRLSSWKRKLIYMFAFGLAVGLRFLLKFIQDSDIYQPLKPGIGDAFCWFDVRLWGILLYFYIPILICLAFSMLLYLKTYLLIWNLPEDVINVAGYDIKLIKAHFFAFFGYLLGVTCVWLRELFVYLTFRWRGQYYIIDFITGVCVFALSVVGLIFLLYKNPLVRAWWHVNVTFYLPYRAEERTENGVYLTQIYHTDQERTDKLKSRVKKFRIFSYLKNNSFKLYF</sequence>
<dbReference type="Gene3D" id="2.30.160.11">
    <property type="match status" value="1"/>
</dbReference>
<comment type="subcellular location">
    <subcellularLocation>
        <location evidence="1">Cell membrane</location>
        <topology evidence="1">Multi-pass membrane protein</topology>
    </subcellularLocation>
</comment>
<keyword evidence="10 16" id="KW-0675">Receptor</keyword>
<evidence type="ECO:0000256" key="12">
    <source>
        <dbReference type="ARBA" id="ARBA00023224"/>
    </source>
</evidence>
<dbReference type="GO" id="GO:0005886">
    <property type="term" value="C:plasma membrane"/>
    <property type="evidence" value="ECO:0007669"/>
    <property type="project" value="UniProtKB-SubCell"/>
</dbReference>
<feature type="chain" id="PRO_5005522178" evidence="14">
    <location>
        <begin position="33"/>
        <end position="545"/>
    </location>
</feature>
<feature type="transmembrane region" description="Helical" evidence="13">
    <location>
        <begin position="259"/>
        <end position="278"/>
    </location>
</feature>
<dbReference type="EMBL" id="GDHF01012935">
    <property type="protein sequence ID" value="JAI39379.1"/>
    <property type="molecule type" value="Transcribed_RNA"/>
</dbReference>
<evidence type="ECO:0000256" key="10">
    <source>
        <dbReference type="ARBA" id="ARBA00023170"/>
    </source>
</evidence>
<dbReference type="InterPro" id="IPR044860">
    <property type="entry name" value="Methusela_ecto_dom_1"/>
</dbReference>
<accession>A0A0K8VKH6</accession>
<evidence type="ECO:0000259" key="15">
    <source>
        <dbReference type="Pfam" id="PF06652"/>
    </source>
</evidence>
<organism evidence="16">
    <name type="scientific">Bactrocera latifrons</name>
    <name type="common">Malaysian fruit fly</name>
    <name type="synonym">Chaetodacus latifrons</name>
    <dbReference type="NCBI Taxonomy" id="174628"/>
    <lineage>
        <taxon>Eukaryota</taxon>
        <taxon>Metazoa</taxon>
        <taxon>Ecdysozoa</taxon>
        <taxon>Arthropoda</taxon>
        <taxon>Hexapoda</taxon>
        <taxon>Insecta</taxon>
        <taxon>Pterygota</taxon>
        <taxon>Neoptera</taxon>
        <taxon>Endopterygota</taxon>
        <taxon>Diptera</taxon>
        <taxon>Brachycera</taxon>
        <taxon>Muscomorpha</taxon>
        <taxon>Tephritoidea</taxon>
        <taxon>Tephritidae</taxon>
        <taxon>Bactrocera</taxon>
        <taxon>Bactrocera</taxon>
    </lineage>
</organism>
<name>A0A0K8VKH6_BACLA</name>
<feature type="transmembrane region" description="Helical" evidence="13">
    <location>
        <begin position="424"/>
        <end position="448"/>
    </location>
</feature>
<keyword evidence="11" id="KW-0325">Glycoprotein</keyword>
<keyword evidence="6 13" id="KW-1133">Transmembrane helix</keyword>
<dbReference type="Gene3D" id="1.20.1070.10">
    <property type="entry name" value="Rhodopsin 7-helix transmembrane proteins"/>
    <property type="match status" value="1"/>
</dbReference>
<dbReference type="Pfam" id="PF06652">
    <property type="entry name" value="Methuselah_N"/>
    <property type="match status" value="1"/>
</dbReference>
<evidence type="ECO:0000256" key="6">
    <source>
        <dbReference type="ARBA" id="ARBA00022989"/>
    </source>
</evidence>
<feature type="transmembrane region" description="Helical" evidence="13">
    <location>
        <begin position="223"/>
        <end position="247"/>
    </location>
</feature>
<keyword evidence="5 14" id="KW-0732">Signal</keyword>
<feature type="transmembrane region" description="Helical" evidence="13">
    <location>
        <begin position="330"/>
        <end position="349"/>
    </location>
</feature>
<evidence type="ECO:0000256" key="1">
    <source>
        <dbReference type="ARBA" id="ARBA00004651"/>
    </source>
</evidence>
<evidence type="ECO:0000256" key="5">
    <source>
        <dbReference type="ARBA" id="ARBA00022729"/>
    </source>
</evidence>
<comment type="similarity">
    <text evidence="2">Belongs to the G-protein coupled receptor 2 family. Mth subfamily.</text>
</comment>
<keyword evidence="12" id="KW-0807">Transducer</keyword>
<dbReference type="InterPro" id="IPR023311">
    <property type="entry name" value="Methusela_ecto_dom_2"/>
</dbReference>
<dbReference type="AlphaFoldDB" id="A0A0K8VKH6"/>
<evidence type="ECO:0000256" key="14">
    <source>
        <dbReference type="SAM" id="SignalP"/>
    </source>
</evidence>
<evidence type="ECO:0000313" key="16">
    <source>
        <dbReference type="EMBL" id="JAI39379.1"/>
    </source>
</evidence>